<dbReference type="EMBL" id="WIXE01000741">
    <property type="protein sequence ID" value="KAK5986308.1"/>
    <property type="molecule type" value="Genomic_DNA"/>
</dbReference>
<dbReference type="Proteomes" id="UP001331761">
    <property type="component" value="Unassembled WGS sequence"/>
</dbReference>
<comment type="similarity">
    <text evidence="2">Belongs to the eukaryotic RPA49/POLR1E RNA polymerase subunit family.</text>
</comment>
<evidence type="ECO:0000313" key="8">
    <source>
        <dbReference type="EMBL" id="KAK5986308.1"/>
    </source>
</evidence>
<protein>
    <submittedName>
        <fullName evidence="8">RNA polymerase I (A) subunit</fullName>
    </submittedName>
</protein>
<dbReference type="InterPro" id="IPR009668">
    <property type="entry name" value="RNA_pol-assoc_fac_A49-like"/>
</dbReference>
<dbReference type="GO" id="GO:0046982">
    <property type="term" value="F:protein heterodimerization activity"/>
    <property type="evidence" value="ECO:0007669"/>
    <property type="project" value="InterPro"/>
</dbReference>
<comment type="caution">
    <text evidence="8">The sequence shown here is derived from an EMBL/GenBank/DDBJ whole genome shotgun (WGS) entry which is preliminary data.</text>
</comment>
<dbReference type="Gene3D" id="1.10.20.10">
    <property type="entry name" value="Histone, subunit A"/>
    <property type="match status" value="1"/>
</dbReference>
<dbReference type="CDD" id="cd22908">
    <property type="entry name" value="HFD_NFYC-like"/>
    <property type="match status" value="1"/>
</dbReference>
<keyword evidence="6" id="KW-1133">Transmembrane helix</keyword>
<dbReference type="GO" id="GO:0003677">
    <property type="term" value="F:DNA binding"/>
    <property type="evidence" value="ECO:0007669"/>
    <property type="project" value="InterPro"/>
</dbReference>
<dbReference type="InterPro" id="IPR003958">
    <property type="entry name" value="CBFA_NFYB_domain"/>
</dbReference>
<comment type="subcellular location">
    <subcellularLocation>
        <location evidence="1">Nucleus</location>
        <location evidence="1">Nucleolus</location>
    </subcellularLocation>
</comment>
<evidence type="ECO:0000256" key="1">
    <source>
        <dbReference type="ARBA" id="ARBA00004604"/>
    </source>
</evidence>
<accession>A0AAN8GC73</accession>
<dbReference type="GO" id="GO:0005730">
    <property type="term" value="C:nucleolus"/>
    <property type="evidence" value="ECO:0007669"/>
    <property type="project" value="UniProtKB-SubCell"/>
</dbReference>
<feature type="non-terminal residue" evidence="8">
    <location>
        <position position="1"/>
    </location>
</feature>
<proteinExistence type="inferred from homology"/>
<evidence type="ECO:0000256" key="5">
    <source>
        <dbReference type="ARBA" id="ARBA00023242"/>
    </source>
</evidence>
<dbReference type="AlphaFoldDB" id="A0AAN8GC73"/>
<evidence type="ECO:0000256" key="4">
    <source>
        <dbReference type="ARBA" id="ARBA00023163"/>
    </source>
</evidence>
<evidence type="ECO:0000313" key="9">
    <source>
        <dbReference type="Proteomes" id="UP001331761"/>
    </source>
</evidence>
<keyword evidence="3" id="KW-0240">DNA-directed RNA polymerase</keyword>
<dbReference type="Pfam" id="PF00808">
    <property type="entry name" value="CBFD_NFYB_HMF"/>
    <property type="match status" value="1"/>
</dbReference>
<dbReference type="GO" id="GO:0000428">
    <property type="term" value="C:DNA-directed RNA polymerase complex"/>
    <property type="evidence" value="ECO:0007669"/>
    <property type="project" value="UniProtKB-KW"/>
</dbReference>
<keyword evidence="6" id="KW-0812">Transmembrane</keyword>
<keyword evidence="9" id="KW-1185">Reference proteome</keyword>
<dbReference type="InterPro" id="IPR009072">
    <property type="entry name" value="Histone-fold"/>
</dbReference>
<feature type="transmembrane region" description="Helical" evidence="6">
    <location>
        <begin position="511"/>
        <end position="533"/>
    </location>
</feature>
<dbReference type="SUPFAM" id="SSF47113">
    <property type="entry name" value="Histone-fold"/>
    <property type="match status" value="1"/>
</dbReference>
<feature type="domain" description="Transcription factor CBF/NF-Y/archaeal histone" evidence="7">
    <location>
        <begin position="1"/>
        <end position="57"/>
    </location>
</feature>
<gene>
    <name evidence="8" type="ORF">GCK32_009751</name>
</gene>
<reference evidence="8 9" key="1">
    <citation type="submission" date="2019-10" db="EMBL/GenBank/DDBJ databases">
        <title>Assembly and Annotation for the nematode Trichostrongylus colubriformis.</title>
        <authorList>
            <person name="Martin J."/>
        </authorList>
    </citation>
    <scope>NUCLEOTIDE SEQUENCE [LARGE SCALE GENOMIC DNA]</scope>
    <source>
        <strain evidence="8">G859</strain>
        <tissue evidence="8">Whole worm</tissue>
    </source>
</reference>
<keyword evidence="6" id="KW-0472">Membrane</keyword>
<evidence type="ECO:0000256" key="3">
    <source>
        <dbReference type="ARBA" id="ARBA00022478"/>
    </source>
</evidence>
<dbReference type="PANTHER" id="PTHR14440">
    <property type="entry name" value="DNA-DIRECTED RNA POLYMERASE I SUBUNIT RPA49"/>
    <property type="match status" value="1"/>
</dbReference>
<evidence type="ECO:0000256" key="6">
    <source>
        <dbReference type="SAM" id="Phobius"/>
    </source>
</evidence>
<dbReference type="GO" id="GO:0006351">
    <property type="term" value="P:DNA-templated transcription"/>
    <property type="evidence" value="ECO:0007669"/>
    <property type="project" value="InterPro"/>
</dbReference>
<keyword evidence="5" id="KW-0539">Nucleus</keyword>
<keyword evidence="4" id="KW-0804">Transcription</keyword>
<evidence type="ECO:0000256" key="2">
    <source>
        <dbReference type="ARBA" id="ARBA00009430"/>
    </source>
</evidence>
<organism evidence="8 9">
    <name type="scientific">Trichostrongylus colubriformis</name>
    <name type="common">Black scour worm</name>
    <dbReference type="NCBI Taxonomy" id="6319"/>
    <lineage>
        <taxon>Eukaryota</taxon>
        <taxon>Metazoa</taxon>
        <taxon>Ecdysozoa</taxon>
        <taxon>Nematoda</taxon>
        <taxon>Chromadorea</taxon>
        <taxon>Rhabditida</taxon>
        <taxon>Rhabditina</taxon>
        <taxon>Rhabditomorpha</taxon>
        <taxon>Strongyloidea</taxon>
        <taxon>Trichostrongylidae</taxon>
        <taxon>Trichostrongylus</taxon>
    </lineage>
</organism>
<dbReference type="Pfam" id="PF06870">
    <property type="entry name" value="RNA_pol_I_A49"/>
    <property type="match status" value="1"/>
</dbReference>
<evidence type="ECO:0000259" key="7">
    <source>
        <dbReference type="Pfam" id="PF00808"/>
    </source>
</evidence>
<name>A0AAN8GC73_TRICO</name>
<sequence length="590" mass="65813">KVMRIDDDVRSQMISSDAPLLLAAASEMFIQEITLRAWQLVEEGRRKTLQKSDIAAAASRFEHFDFLIDIVPREDSKKIHNELTNNSLNATSEGVLGTPAQVQYVLAGDGASGNDVYHLENGQVLHATPIGQPIPIVISWFHELSEIRHWNHGFGAFVNCEKAAMLTAEEQSRRNERVKLKRKSAVGRNDHDILACFGHNRIIDATKLSFMEHRPVDGRRGGPFFTIKTDVCENVVEIGKELSNIEEGYDYAVAIVDRETGATTYRPVRLYNFQATYSSDIPQLIGEKRNAPVDYSASYDIKTEDWAKKRMDLTADFGSLKKLKIQEASIRRQINTETLDAMRKTAFASTSVLADTEDIKKEQISLVVKAESSILPPANAAELPRDIYPLSTFIREEEMEVLSAPATEFLSSSKKELLEKGCPDVVVKMLPSSVSSDPSKAVAFALLGCMTYMTALFSQKSILRADLDKAPFPSEFVQKIMADFVSSQWDRGANGRMPARLSLSSDEKDKIIAYLLALALTLSFGCSLPITPWQGALKRSSRFLEKMLTGLGCDIVQCTVEEAARTESLRAARLLRPPSKEGPKMRRRRK</sequence>